<dbReference type="GO" id="GO:0005829">
    <property type="term" value="C:cytosol"/>
    <property type="evidence" value="ECO:0007669"/>
    <property type="project" value="TreeGrafter"/>
</dbReference>
<reference evidence="4" key="2">
    <citation type="submission" date="2020-09" db="EMBL/GenBank/DDBJ databases">
        <authorList>
            <person name="Sun Q."/>
            <person name="Ohkuma M."/>
        </authorList>
    </citation>
    <scope>NUCLEOTIDE SEQUENCE</scope>
    <source>
        <strain evidence="4">JCM 4386</strain>
    </source>
</reference>
<dbReference type="AlphaFoldDB" id="A0A918FXW0"/>
<dbReference type="SUPFAM" id="SSF56214">
    <property type="entry name" value="4'-phosphopantetheinyl transferase"/>
    <property type="match status" value="2"/>
</dbReference>
<dbReference type="RefSeq" id="WP_190150604.1">
    <property type="nucleotide sequence ID" value="NZ_BMTL01000015.1"/>
</dbReference>
<evidence type="ECO:0000313" key="4">
    <source>
        <dbReference type="EMBL" id="GGR96796.1"/>
    </source>
</evidence>
<evidence type="ECO:0000259" key="3">
    <source>
        <dbReference type="Pfam" id="PF01648"/>
    </source>
</evidence>
<comment type="caution">
    <text evidence="4">The sequence shown here is derived from an EMBL/GenBank/DDBJ whole genome shotgun (WGS) entry which is preliminary data.</text>
</comment>
<accession>A0A918FXW0</accession>
<dbReference type="Proteomes" id="UP000606194">
    <property type="component" value="Unassembled WGS sequence"/>
</dbReference>
<proteinExistence type="inferred from homology"/>
<dbReference type="GO" id="GO:0008897">
    <property type="term" value="F:holo-[acyl-carrier-protein] synthase activity"/>
    <property type="evidence" value="ECO:0007669"/>
    <property type="project" value="InterPro"/>
</dbReference>
<reference evidence="4" key="1">
    <citation type="journal article" date="2014" name="Int. J. Syst. Evol. Microbiol.">
        <title>Complete genome sequence of Corynebacterium casei LMG S-19264T (=DSM 44701T), isolated from a smear-ripened cheese.</title>
        <authorList>
            <consortium name="US DOE Joint Genome Institute (JGI-PGF)"/>
            <person name="Walter F."/>
            <person name="Albersmeier A."/>
            <person name="Kalinowski J."/>
            <person name="Ruckert C."/>
        </authorList>
    </citation>
    <scope>NUCLEOTIDE SEQUENCE</scope>
    <source>
        <strain evidence="4">JCM 4386</strain>
    </source>
</reference>
<evidence type="ECO:0000256" key="1">
    <source>
        <dbReference type="ARBA" id="ARBA00010990"/>
    </source>
</evidence>
<dbReference type="PANTHER" id="PTHR12215:SF10">
    <property type="entry name" value="L-AMINOADIPATE-SEMIALDEHYDE DEHYDROGENASE-PHOSPHOPANTETHEINYL TRANSFERASE"/>
    <property type="match status" value="1"/>
</dbReference>
<feature type="domain" description="4'-phosphopantetheinyl transferase" evidence="3">
    <location>
        <begin position="124"/>
        <end position="227"/>
    </location>
</feature>
<evidence type="ECO:0000256" key="2">
    <source>
        <dbReference type="ARBA" id="ARBA00022679"/>
    </source>
</evidence>
<keyword evidence="5" id="KW-1185">Reference proteome</keyword>
<evidence type="ECO:0000313" key="5">
    <source>
        <dbReference type="Proteomes" id="UP000606194"/>
    </source>
</evidence>
<sequence length="246" mass="26467">MPEGTPPPSRVALHHALTGAPLAHVWAAAPDAYGDRSLLSEEERRRCGAFRRDGDRGLYVAARTLLRTALSRCVPDVPPAGWRFTTGPHGRPETAGPLTEPLLRFSVAHAPGLAVCLVCPELDCGVDVEVTDRSVDPVRVARAMFHPREAARVLAAPAAERGAVFLRHWTLKEAYGKARGLGFLLPPDSYAVTPDAAGAPRLAAADDDGLLWQFAQWPRGERHLVAVALRRGHGPDVTVVRHPGPP</sequence>
<name>A0A918FXW0_9ACTN</name>
<keyword evidence="2 4" id="KW-0808">Transferase</keyword>
<dbReference type="Pfam" id="PF01648">
    <property type="entry name" value="ACPS"/>
    <property type="match status" value="1"/>
</dbReference>
<dbReference type="GO" id="GO:0000287">
    <property type="term" value="F:magnesium ion binding"/>
    <property type="evidence" value="ECO:0007669"/>
    <property type="project" value="InterPro"/>
</dbReference>
<organism evidence="4 5">
    <name type="scientific">Streptomyces humidus</name>
    <dbReference type="NCBI Taxonomy" id="52259"/>
    <lineage>
        <taxon>Bacteria</taxon>
        <taxon>Bacillati</taxon>
        <taxon>Actinomycetota</taxon>
        <taxon>Actinomycetes</taxon>
        <taxon>Kitasatosporales</taxon>
        <taxon>Streptomycetaceae</taxon>
        <taxon>Streptomyces</taxon>
    </lineage>
</organism>
<dbReference type="Gene3D" id="3.90.470.20">
    <property type="entry name" value="4'-phosphopantetheinyl transferase domain"/>
    <property type="match status" value="2"/>
</dbReference>
<dbReference type="GO" id="GO:0019878">
    <property type="term" value="P:lysine biosynthetic process via aminoadipic acid"/>
    <property type="evidence" value="ECO:0007669"/>
    <property type="project" value="TreeGrafter"/>
</dbReference>
<dbReference type="EMBL" id="BMTL01000015">
    <property type="protein sequence ID" value="GGR96796.1"/>
    <property type="molecule type" value="Genomic_DNA"/>
</dbReference>
<dbReference type="InterPro" id="IPR050559">
    <property type="entry name" value="P-Pant_transferase_sf"/>
</dbReference>
<dbReference type="InterPro" id="IPR008278">
    <property type="entry name" value="4-PPantetheinyl_Trfase_dom"/>
</dbReference>
<comment type="similarity">
    <text evidence="1">Belongs to the P-Pant transferase superfamily. Gsp/Sfp/HetI/AcpT family.</text>
</comment>
<gene>
    <name evidence="4" type="ORF">GCM10010269_39550</name>
</gene>
<dbReference type="InterPro" id="IPR037143">
    <property type="entry name" value="4-PPantetheinyl_Trfase_dom_sf"/>
</dbReference>
<dbReference type="PANTHER" id="PTHR12215">
    <property type="entry name" value="PHOSPHOPANTETHEINE TRANSFERASE"/>
    <property type="match status" value="1"/>
</dbReference>
<protein>
    <submittedName>
        <fullName evidence="4">4'-phosphopantetheinyl transferase</fullName>
    </submittedName>
</protein>